<evidence type="ECO:0000256" key="2">
    <source>
        <dbReference type="PIRSR" id="PIRSR640198-2"/>
    </source>
</evidence>
<evidence type="ECO:0000313" key="4">
    <source>
        <dbReference type="EMBL" id="KQB84340.1"/>
    </source>
</evidence>
<dbReference type="PANTHER" id="PTHR13504">
    <property type="entry name" value="FIDO DOMAIN-CONTAINING PROTEIN DDB_G0283145"/>
    <property type="match status" value="1"/>
</dbReference>
<keyword evidence="4" id="KW-0808">Transferase</keyword>
<accession>A0A0Q1DVX0</accession>
<feature type="active site" evidence="1">
    <location>
        <position position="227"/>
    </location>
</feature>
<gene>
    <name evidence="4" type="ORF">Cocul_01137</name>
</gene>
<comment type="caution">
    <text evidence="4">The sequence shown here is derived from an EMBL/GenBank/DDBJ whole genome shotgun (WGS) entry which is preliminary data.</text>
</comment>
<feature type="binding site" evidence="2">
    <location>
        <begin position="231"/>
        <end position="238"/>
    </location>
    <ligand>
        <name>ATP</name>
        <dbReference type="ChEBI" id="CHEBI:30616"/>
    </ligand>
</feature>
<reference evidence="4 5" key="1">
    <citation type="submission" date="2015-10" db="EMBL/GenBank/DDBJ databases">
        <title>Corynebacteirum lowii and Corynebacterium oculi species nova, derived from human clinical disease and and emended description of Corynebacterium mastiditis.</title>
        <authorList>
            <person name="Bernard K."/>
            <person name="Pacheco A.L."/>
            <person name="Mcdougall C."/>
            <person name="Burtx T."/>
            <person name="Weibe D."/>
            <person name="Tyler S."/>
            <person name="Olson A.B."/>
            <person name="Cnockaert M."/>
            <person name="Eguchi H."/>
            <person name="Kuwahara T."/>
            <person name="Nakayama-Imaohji H."/>
            <person name="Boudewijins M."/>
            <person name="Van Hoecke F."/>
            <person name="Bernier A.-M."/>
            <person name="Vandamme P."/>
        </authorList>
    </citation>
    <scope>NUCLEOTIDE SEQUENCE [LARGE SCALE GENOMIC DNA]</scope>
    <source>
        <strain evidence="4 5">NML 130210</strain>
    </source>
</reference>
<sequence length="402" mass="45895">MTYRSLKTEFHANGPHAATKLLEQRRHSDSTLHWPFHVGDEQLFCVLSLDVHAYTEKILNTERTIALQWNELNGAAQHHYLRSLIVEEVMATNAIEQIHSTRKELTAALNAAESTDPTTTRFREAVRLYLDTLSKDVTLPQTPEEIRALYDRLMLDEISKEDHPDGSLFRANRVYVSNGTKEVHRGVHPESAIIEGLGAMLHSMNDHESPAPLVSTLMCHFMFEYLHPFYDGNGRLGRYLLGLCLTQVLSAPTALSLSRTLSRNKEVYYKAFLETENPLNHADGTIFACRLLHLVHTAQRNLSAEISERKQSLDTLWSSVEQLSNRFEEQEMAILFVLGQAHLFNSESGILHRTVVEYVPTGDRQTRRWTTRLQERGLVELRGERPLRYGLTAESRNLLGLE</sequence>
<dbReference type="GO" id="GO:0005524">
    <property type="term" value="F:ATP binding"/>
    <property type="evidence" value="ECO:0007669"/>
    <property type="project" value="UniProtKB-KW"/>
</dbReference>
<feature type="domain" description="Fido" evidence="3">
    <location>
        <begin position="141"/>
        <end position="290"/>
    </location>
</feature>
<keyword evidence="5" id="KW-1185">Reference proteome</keyword>
<dbReference type="PANTHER" id="PTHR13504:SF40">
    <property type="entry name" value="FIDO DOMAIN-CONTAINING PROTEIN"/>
    <property type="match status" value="1"/>
</dbReference>
<dbReference type="EC" id="2.7.7.-" evidence="4"/>
<dbReference type="Proteomes" id="UP000050517">
    <property type="component" value="Unassembled WGS sequence"/>
</dbReference>
<feature type="binding site" evidence="2">
    <location>
        <begin position="176"/>
        <end position="184"/>
    </location>
    <ligand>
        <name>ATP</name>
        <dbReference type="ChEBI" id="CHEBI:30616"/>
    </ligand>
</feature>
<keyword evidence="2" id="KW-0067">ATP-binding</keyword>
<dbReference type="InterPro" id="IPR003812">
    <property type="entry name" value="Fido"/>
</dbReference>
<dbReference type="OrthoDB" id="9813719at2"/>
<evidence type="ECO:0000256" key="1">
    <source>
        <dbReference type="PIRSR" id="PIRSR640198-1"/>
    </source>
</evidence>
<organism evidence="4 5">
    <name type="scientific">Corynebacterium oculi</name>
    <dbReference type="NCBI Taxonomy" id="1544416"/>
    <lineage>
        <taxon>Bacteria</taxon>
        <taxon>Bacillati</taxon>
        <taxon>Actinomycetota</taxon>
        <taxon>Actinomycetes</taxon>
        <taxon>Mycobacteriales</taxon>
        <taxon>Corynebacteriaceae</taxon>
        <taxon>Corynebacterium</taxon>
    </lineage>
</organism>
<dbReference type="InterPro" id="IPR036597">
    <property type="entry name" value="Fido-like_dom_sf"/>
</dbReference>
<dbReference type="Gene3D" id="1.10.3290.10">
    <property type="entry name" value="Fido-like domain"/>
    <property type="match status" value="1"/>
</dbReference>
<dbReference type="AlphaFoldDB" id="A0A0Q1DVX0"/>
<dbReference type="SUPFAM" id="SSF140931">
    <property type="entry name" value="Fic-like"/>
    <property type="match status" value="1"/>
</dbReference>
<keyword evidence="2" id="KW-0547">Nucleotide-binding</keyword>
<evidence type="ECO:0000313" key="5">
    <source>
        <dbReference type="Proteomes" id="UP000050517"/>
    </source>
</evidence>
<proteinExistence type="predicted"/>
<dbReference type="Pfam" id="PF02661">
    <property type="entry name" value="Fic"/>
    <property type="match status" value="1"/>
</dbReference>
<dbReference type="RefSeq" id="WP_055122281.1">
    <property type="nucleotide sequence ID" value="NZ_LKST01000002.1"/>
</dbReference>
<protein>
    <submittedName>
        <fullName evidence="4">Adenosine monophosphate-protein transferase SoFic</fullName>
        <ecNumber evidence="4">2.7.7.-</ecNumber>
    </submittedName>
</protein>
<evidence type="ECO:0000259" key="3">
    <source>
        <dbReference type="PROSITE" id="PS51459"/>
    </source>
</evidence>
<dbReference type="EMBL" id="LKST01000002">
    <property type="protein sequence ID" value="KQB84340.1"/>
    <property type="molecule type" value="Genomic_DNA"/>
</dbReference>
<name>A0A0Q1DVX0_9CORY</name>
<dbReference type="PROSITE" id="PS51459">
    <property type="entry name" value="FIDO"/>
    <property type="match status" value="1"/>
</dbReference>
<dbReference type="GO" id="GO:0016779">
    <property type="term" value="F:nucleotidyltransferase activity"/>
    <property type="evidence" value="ECO:0007669"/>
    <property type="project" value="UniProtKB-KW"/>
</dbReference>
<keyword evidence="4" id="KW-0548">Nucleotidyltransferase</keyword>
<dbReference type="PATRIC" id="fig|1544416.3.peg.1145"/>
<dbReference type="STRING" id="1544416.Cocul_01137"/>
<dbReference type="InterPro" id="IPR040198">
    <property type="entry name" value="Fido_containing"/>
</dbReference>